<evidence type="ECO:0000313" key="2">
    <source>
        <dbReference type="Proteomes" id="UP000594873"/>
    </source>
</evidence>
<dbReference type="Pfam" id="PF03692">
    <property type="entry name" value="CxxCxxCC"/>
    <property type="match status" value="1"/>
</dbReference>
<dbReference type="PANTHER" id="PTHR35866">
    <property type="entry name" value="PUTATIVE-RELATED"/>
    <property type="match status" value="1"/>
</dbReference>
<evidence type="ECO:0000313" key="1">
    <source>
        <dbReference type="EMBL" id="QPQ55625.1"/>
    </source>
</evidence>
<dbReference type="RefSeq" id="WP_200972297.1">
    <property type="nucleotide sequence ID" value="NZ_CP065592.1"/>
</dbReference>
<proteinExistence type="predicted"/>
<dbReference type="PANTHER" id="PTHR35866:SF1">
    <property type="entry name" value="YKGJ FAMILY CYSTEINE CLUSTER PROTEIN"/>
    <property type="match status" value="1"/>
</dbReference>
<sequence length="290" mass="32208">MNQRVRRFACTQCGKCCDRSPEVSLSEAAALADIFVFRLMFRLYWLPRRLSDYLANDDTPANASAAFYEKKRLLSAFAARKSQAKVRRDGKSIDYTKYLMISALALDTNSGACSALNGNRCGIYDRRPLSCRTVPFHYSRVEALSEAVLETFVETPGYRCDTGETAGIVLEDGRIVVSQIKTARDEAIMSAARDQHWGQAIVRRMNIASPDARILPTLEEVEANAQFAATTVSMLPAWRTAADMGIMSMEECRKLTALQIDVVGQELDAGRALRMRGKHWSTCGRSIGAI</sequence>
<dbReference type="InterPro" id="IPR005358">
    <property type="entry name" value="Puta_zinc/iron-chelating_dom"/>
</dbReference>
<organism evidence="1 2">
    <name type="scientific">Allosphingosinicella flava</name>
    <dbReference type="NCBI Taxonomy" id="2771430"/>
    <lineage>
        <taxon>Bacteria</taxon>
        <taxon>Pseudomonadati</taxon>
        <taxon>Pseudomonadota</taxon>
        <taxon>Alphaproteobacteria</taxon>
        <taxon>Sphingomonadales</taxon>
        <taxon>Sphingomonadaceae</taxon>
        <taxon>Allosphingosinicella</taxon>
    </lineage>
</organism>
<dbReference type="Proteomes" id="UP000594873">
    <property type="component" value="Chromosome"/>
</dbReference>
<dbReference type="EMBL" id="CP065592">
    <property type="protein sequence ID" value="QPQ55625.1"/>
    <property type="molecule type" value="Genomic_DNA"/>
</dbReference>
<dbReference type="KEGG" id="sflv:IC614_03225"/>
<reference evidence="1 2" key="1">
    <citation type="submission" date="2020-11" db="EMBL/GenBank/DDBJ databases">
        <title>Genome seq and assembly of Sphingosinicella sp.</title>
        <authorList>
            <person name="Chhetri G."/>
        </authorList>
    </citation>
    <scope>NUCLEOTIDE SEQUENCE [LARGE SCALE GENOMIC DNA]</scope>
    <source>
        <strain evidence="1 2">UDD2</strain>
    </source>
</reference>
<dbReference type="AlphaFoldDB" id="A0A7T2GKP0"/>
<name>A0A7T2GKP0_9SPHN</name>
<gene>
    <name evidence="1" type="ORF">IC614_03225</name>
</gene>
<accession>A0A7T2GKP0</accession>
<keyword evidence="2" id="KW-1185">Reference proteome</keyword>
<protein>
    <submittedName>
        <fullName evidence="1">YkgJ family cysteine cluster protein</fullName>
    </submittedName>
</protein>